<comment type="catalytic activity">
    <reaction evidence="5">
        <text>L-methionyl-tRNA(fMet) + (6R)-10-formyltetrahydrofolate = N-formyl-L-methionyl-tRNA(fMet) + (6S)-5,6,7,8-tetrahydrofolate + H(+)</text>
        <dbReference type="Rhea" id="RHEA:24380"/>
        <dbReference type="Rhea" id="RHEA-COMP:9952"/>
        <dbReference type="Rhea" id="RHEA-COMP:9953"/>
        <dbReference type="ChEBI" id="CHEBI:15378"/>
        <dbReference type="ChEBI" id="CHEBI:57453"/>
        <dbReference type="ChEBI" id="CHEBI:78530"/>
        <dbReference type="ChEBI" id="CHEBI:78844"/>
        <dbReference type="ChEBI" id="CHEBI:195366"/>
        <dbReference type="EC" id="2.1.2.9"/>
    </reaction>
</comment>
<dbReference type="AlphaFoldDB" id="A0A1L2ZK79"/>
<proteinExistence type="inferred from homology"/>
<dbReference type="GO" id="GO:0005829">
    <property type="term" value="C:cytosol"/>
    <property type="evidence" value="ECO:0007669"/>
    <property type="project" value="TreeGrafter"/>
</dbReference>
<evidence type="ECO:0000256" key="3">
    <source>
        <dbReference type="ARBA" id="ARBA00022679"/>
    </source>
</evidence>
<keyword evidence="4 5" id="KW-0648">Protein biosynthesis</keyword>
<dbReference type="EC" id="2.1.2.9" evidence="2 5"/>
<feature type="domain" description="Formyl transferase C-terminal" evidence="7">
    <location>
        <begin position="201"/>
        <end position="300"/>
    </location>
</feature>
<dbReference type="PANTHER" id="PTHR11138:SF5">
    <property type="entry name" value="METHIONYL-TRNA FORMYLTRANSFERASE, MITOCHONDRIAL"/>
    <property type="match status" value="1"/>
</dbReference>
<dbReference type="Gene3D" id="3.40.50.12230">
    <property type="match status" value="1"/>
</dbReference>
<dbReference type="NCBIfam" id="TIGR00460">
    <property type="entry name" value="fmt"/>
    <property type="match status" value="1"/>
</dbReference>
<dbReference type="Pfam" id="PF00551">
    <property type="entry name" value="Formyl_trans_N"/>
    <property type="match status" value="1"/>
</dbReference>
<dbReference type="EMBL" id="CP018135">
    <property type="protein sequence ID" value="APF39803.1"/>
    <property type="molecule type" value="Genomic_DNA"/>
</dbReference>
<dbReference type="HAMAP" id="MF_00182">
    <property type="entry name" value="Formyl_trans"/>
    <property type="match status" value="1"/>
</dbReference>
<comment type="function">
    <text evidence="5">Attaches a formyl group to the free amino group of methionyl-tRNA(fMet). The formyl group appears to play a dual role in the initiator identity of N-formylmethionyl-tRNA by promoting its recognition by IF2 and preventing the misappropriation of this tRNA by the elongation apparatus.</text>
</comment>
<dbReference type="Pfam" id="PF02911">
    <property type="entry name" value="Formyl_trans_C"/>
    <property type="match status" value="1"/>
</dbReference>
<dbReference type="InterPro" id="IPR041711">
    <property type="entry name" value="Met-tRNA-FMT_N"/>
</dbReference>
<dbReference type="InterPro" id="IPR011034">
    <property type="entry name" value="Formyl_transferase-like_C_sf"/>
</dbReference>
<dbReference type="STRING" id="556325.BHE16_00820"/>
<evidence type="ECO:0000259" key="7">
    <source>
        <dbReference type="Pfam" id="PF02911"/>
    </source>
</evidence>
<dbReference type="InterPro" id="IPR005794">
    <property type="entry name" value="Fmt"/>
</dbReference>
<name>A0A1L2ZK79_9MICC</name>
<evidence type="ECO:0000256" key="2">
    <source>
        <dbReference type="ARBA" id="ARBA00012261"/>
    </source>
</evidence>
<protein>
    <recommendedName>
        <fullName evidence="2 5">Methionyl-tRNA formyltransferase</fullName>
        <ecNumber evidence="2 5">2.1.2.9</ecNumber>
    </recommendedName>
</protein>
<reference evidence="8 9" key="1">
    <citation type="submission" date="2016-11" db="EMBL/GenBank/DDBJ databases">
        <title>Genome sequencing of Zhihengliuella aestuarii B18 antagonistic to Plasmodiophora brassicae.</title>
        <authorList>
            <person name="Luo Y."/>
        </authorList>
    </citation>
    <scope>NUCLEOTIDE SEQUENCE [LARGE SCALE GENOMIC DNA]</scope>
    <source>
        <strain evidence="8 9">B18</strain>
    </source>
</reference>
<dbReference type="RefSeq" id="WP_071893278.1">
    <property type="nucleotide sequence ID" value="NZ_CP018135.1"/>
</dbReference>
<dbReference type="OrthoDB" id="9802815at2"/>
<evidence type="ECO:0000256" key="5">
    <source>
        <dbReference type="HAMAP-Rule" id="MF_00182"/>
    </source>
</evidence>
<dbReference type="SUPFAM" id="SSF53328">
    <property type="entry name" value="Formyltransferase"/>
    <property type="match status" value="1"/>
</dbReference>
<dbReference type="SUPFAM" id="SSF50486">
    <property type="entry name" value="FMT C-terminal domain-like"/>
    <property type="match status" value="1"/>
</dbReference>
<dbReference type="InterPro" id="IPR002376">
    <property type="entry name" value="Formyl_transf_N"/>
</dbReference>
<dbReference type="CDD" id="cd08646">
    <property type="entry name" value="FMT_core_Met-tRNA-FMT_N"/>
    <property type="match status" value="1"/>
</dbReference>
<sequence length="309" mass="32630">MKVLFAGTPDVAVHSLNALVDAGFDVVGVLTREDAPVGRKKVLTPSVVAQRAAELGLNIIKANRMSEDVAQQIRQLAPDVAAVVAFGVILPKYALEIPRLGWINLHFSLLPAWRGAAPVQHAIMNGDDITGASTFRIDEGLDTGEVFGTLTESIRPEDTAGELLGRLAESGAVLLTQTLSGLDAGALTGVPQRGDVSLAPKISLEDARVDWKAPALVIRRRINGVTPAPGAWTTLGEQRFKISDSVPAPDVRDLAPGEVRADGSKKARVVVGTGSYGLELITVQPPGKKMMAASDWARGLGAENVRFEA</sequence>
<evidence type="ECO:0000259" key="6">
    <source>
        <dbReference type="Pfam" id="PF00551"/>
    </source>
</evidence>
<dbReference type="Proteomes" id="UP000183530">
    <property type="component" value="Chromosome"/>
</dbReference>
<keyword evidence="3 5" id="KW-0808">Transferase</keyword>
<dbReference type="GO" id="GO:0004479">
    <property type="term" value="F:methionyl-tRNA formyltransferase activity"/>
    <property type="evidence" value="ECO:0007669"/>
    <property type="project" value="UniProtKB-UniRule"/>
</dbReference>
<dbReference type="InterPro" id="IPR036477">
    <property type="entry name" value="Formyl_transf_N_sf"/>
</dbReference>
<dbReference type="FunFam" id="3.40.50.12230:FF:000001">
    <property type="entry name" value="Methionyl-tRNA formyltransferase"/>
    <property type="match status" value="1"/>
</dbReference>
<gene>
    <name evidence="5" type="primary">fmt</name>
    <name evidence="8" type="ORF">BHE16_00820</name>
</gene>
<feature type="binding site" evidence="5">
    <location>
        <begin position="108"/>
        <end position="111"/>
    </location>
    <ligand>
        <name>(6S)-5,6,7,8-tetrahydrofolate</name>
        <dbReference type="ChEBI" id="CHEBI:57453"/>
    </ligand>
</feature>
<feature type="domain" description="Formyl transferase N-terminal" evidence="6">
    <location>
        <begin position="2"/>
        <end position="178"/>
    </location>
</feature>
<evidence type="ECO:0000313" key="8">
    <source>
        <dbReference type="EMBL" id="APF39803.1"/>
    </source>
</evidence>
<dbReference type="InterPro" id="IPR005793">
    <property type="entry name" value="Formyl_trans_C"/>
</dbReference>
<dbReference type="InterPro" id="IPR044135">
    <property type="entry name" value="Met-tRNA-FMT_C"/>
</dbReference>
<keyword evidence="9" id="KW-1185">Reference proteome</keyword>
<comment type="similarity">
    <text evidence="1 5">Belongs to the Fmt family.</text>
</comment>
<dbReference type="KEGG" id="nae:BHE16_00820"/>
<dbReference type="PANTHER" id="PTHR11138">
    <property type="entry name" value="METHIONYL-TRNA FORMYLTRANSFERASE"/>
    <property type="match status" value="1"/>
</dbReference>
<evidence type="ECO:0000313" key="9">
    <source>
        <dbReference type="Proteomes" id="UP000183530"/>
    </source>
</evidence>
<accession>A0A1L2ZK79</accession>
<organism evidence="8 9">
    <name type="scientific">Neomicrococcus aestuarii</name>
    <dbReference type="NCBI Taxonomy" id="556325"/>
    <lineage>
        <taxon>Bacteria</taxon>
        <taxon>Bacillati</taxon>
        <taxon>Actinomycetota</taxon>
        <taxon>Actinomycetes</taxon>
        <taxon>Micrococcales</taxon>
        <taxon>Micrococcaceae</taxon>
        <taxon>Neomicrococcus</taxon>
    </lineage>
</organism>
<evidence type="ECO:0000256" key="4">
    <source>
        <dbReference type="ARBA" id="ARBA00022917"/>
    </source>
</evidence>
<dbReference type="CDD" id="cd08704">
    <property type="entry name" value="Met_tRNA_FMT_C"/>
    <property type="match status" value="1"/>
</dbReference>
<evidence type="ECO:0000256" key="1">
    <source>
        <dbReference type="ARBA" id="ARBA00010699"/>
    </source>
</evidence>